<dbReference type="InterPro" id="IPR023298">
    <property type="entry name" value="ATPase_P-typ_TM_dom_sf"/>
</dbReference>
<dbReference type="InterPro" id="IPR044492">
    <property type="entry name" value="P_typ_ATPase_HD_dom"/>
</dbReference>
<dbReference type="GO" id="GO:0016887">
    <property type="term" value="F:ATP hydrolysis activity"/>
    <property type="evidence" value="ECO:0007669"/>
    <property type="project" value="InterPro"/>
</dbReference>
<dbReference type="InterPro" id="IPR008250">
    <property type="entry name" value="ATPase_P-typ_transduc_dom_A_sf"/>
</dbReference>
<feature type="transmembrane region" description="Helical" evidence="9">
    <location>
        <begin position="258"/>
        <end position="275"/>
    </location>
</feature>
<feature type="transmembrane region" description="Helical" evidence="9">
    <location>
        <begin position="607"/>
        <end position="629"/>
    </location>
</feature>
<dbReference type="Gene3D" id="2.70.150.10">
    <property type="entry name" value="Calcium-transporting ATPase, cytoplasmic transduction domain A"/>
    <property type="match status" value="1"/>
</dbReference>
<comment type="subcellular location">
    <subcellularLocation>
        <location evidence="1">Membrane</location>
        <topology evidence="1">Multi-pass membrane protein</topology>
    </subcellularLocation>
</comment>
<keyword evidence="8 9" id="KW-0472">Membrane</keyword>
<dbReference type="InterPro" id="IPR023299">
    <property type="entry name" value="ATPase_P-typ_cyto_dom_N"/>
</dbReference>
<feature type="transmembrane region" description="Helical" evidence="9">
    <location>
        <begin position="750"/>
        <end position="768"/>
    </location>
</feature>
<evidence type="ECO:0000256" key="6">
    <source>
        <dbReference type="ARBA" id="ARBA00022967"/>
    </source>
</evidence>
<protein>
    <submittedName>
        <fullName evidence="11">Cation-transporting P-type ATPase</fullName>
    </submittedName>
</protein>
<dbReference type="SMART" id="SM00831">
    <property type="entry name" value="Cation_ATPase_N"/>
    <property type="match status" value="1"/>
</dbReference>
<dbReference type="Pfam" id="PF00702">
    <property type="entry name" value="Hydrolase"/>
    <property type="match status" value="1"/>
</dbReference>
<keyword evidence="3 9" id="KW-0812">Transmembrane</keyword>
<dbReference type="GO" id="GO:0005524">
    <property type="term" value="F:ATP binding"/>
    <property type="evidence" value="ECO:0007669"/>
    <property type="project" value="UniProtKB-KW"/>
</dbReference>
<dbReference type="GO" id="GO:0006883">
    <property type="term" value="P:intracellular sodium ion homeostasis"/>
    <property type="evidence" value="ECO:0007669"/>
    <property type="project" value="TreeGrafter"/>
</dbReference>
<feature type="domain" description="Cation-transporting P-type ATPase N-terminal" evidence="10">
    <location>
        <begin position="1"/>
        <end position="62"/>
    </location>
</feature>
<dbReference type="PRINTS" id="PR00119">
    <property type="entry name" value="CATATPASE"/>
</dbReference>
<evidence type="ECO:0000256" key="3">
    <source>
        <dbReference type="ARBA" id="ARBA00022692"/>
    </source>
</evidence>
<dbReference type="PRINTS" id="PR00120">
    <property type="entry name" value="HATPASE"/>
</dbReference>
<dbReference type="AlphaFoldDB" id="A0A3M8QNN3"/>
<dbReference type="Gene3D" id="3.40.1110.10">
    <property type="entry name" value="Calcium-transporting ATPase, cytoplasmic domain N"/>
    <property type="match status" value="1"/>
</dbReference>
<organism evidence="11">
    <name type="scientific">Acidithiobacillus sulfuriphilus</name>
    <dbReference type="NCBI Taxonomy" id="1867749"/>
    <lineage>
        <taxon>Bacteria</taxon>
        <taxon>Pseudomonadati</taxon>
        <taxon>Pseudomonadota</taxon>
        <taxon>Acidithiobacillia</taxon>
        <taxon>Acidithiobacillales</taxon>
        <taxon>Acidithiobacillaceae</taxon>
        <taxon>Acidithiobacillus</taxon>
    </lineage>
</organism>
<comment type="caution">
    <text evidence="11">The sequence shown here is derived from an EMBL/GenBank/DDBJ whole genome shotgun (WGS) entry which is preliminary data.</text>
</comment>
<feature type="transmembrane region" description="Helical" evidence="9">
    <location>
        <begin position="774"/>
        <end position="794"/>
    </location>
</feature>
<dbReference type="SUPFAM" id="SSF81665">
    <property type="entry name" value="Calcium ATPase, transmembrane domain M"/>
    <property type="match status" value="1"/>
</dbReference>
<dbReference type="InterPro" id="IPR050510">
    <property type="entry name" value="Cation_transp_ATPase_P-type"/>
</dbReference>
<keyword evidence="4" id="KW-0547">Nucleotide-binding</keyword>
<dbReference type="InterPro" id="IPR036412">
    <property type="entry name" value="HAD-like_sf"/>
</dbReference>
<dbReference type="GO" id="GO:1990573">
    <property type="term" value="P:potassium ion import across plasma membrane"/>
    <property type="evidence" value="ECO:0007669"/>
    <property type="project" value="TreeGrafter"/>
</dbReference>
<evidence type="ECO:0000259" key="10">
    <source>
        <dbReference type="SMART" id="SM00831"/>
    </source>
</evidence>
<dbReference type="Pfam" id="PF00690">
    <property type="entry name" value="Cation_ATPase_N"/>
    <property type="match status" value="1"/>
</dbReference>
<keyword evidence="6" id="KW-1278">Translocase</keyword>
<dbReference type="PROSITE" id="PS00154">
    <property type="entry name" value="ATPASE_E1_E2"/>
    <property type="match status" value="1"/>
</dbReference>
<keyword evidence="7 9" id="KW-1133">Transmembrane helix</keyword>
<dbReference type="SFLD" id="SFLDS00003">
    <property type="entry name" value="Haloacid_Dehalogenase"/>
    <property type="match status" value="1"/>
</dbReference>
<proteinExistence type="inferred from homology"/>
<dbReference type="GO" id="GO:0030007">
    <property type="term" value="P:intracellular potassium ion homeostasis"/>
    <property type="evidence" value="ECO:0007669"/>
    <property type="project" value="TreeGrafter"/>
</dbReference>
<dbReference type="InterPro" id="IPR006068">
    <property type="entry name" value="ATPase_P-typ_cation-transptr_C"/>
</dbReference>
<sequence length="804" mass="85362">MNPTGARGLTPEEAQARLARFGPNRLFTPAPVRFWAIAAEEIREPMILLLLVVGVFYSLWGGLGDALTIFVVILLLVAAEVGNEFRAKRAIAALERIAAPKARVRRAGQAVTVDTQTVVPGDVLLLLPGTRLAADANLISTVNLGVDEAALSGESLAAEKVAGDAVYAGTVVATGEGEAEATATGGATRLGQMAAQLGAVKPPKTPLQLAMKALAGKLVWVAVFFSVAIPLIGIARGGDFREMILTGLSLAFATIPEELPIIITMVLGLGSFRLSRQKFLVKRLRAAETLGDATVILTDKTGTLTESRMRVVAVYPREQERAVLAAALGTVSPEVPDALEQAVLERARALGAAAPQGDILGLRHPGDGRRSKAVLWRHQDGLRLHLTGAPEEIFARCREVPPVLREQLESEAGQGRRCVAAATRALDAREAGRPLDELERDLELVGLISFADPPRADVRETLAQVAGAGIRTLMVSGDYPATAAAIAREVGIAADRVLTGEELDCLDDTALAQAVREVSVYARATPQHKYRLVVALQRNGEVVVVTGDGVNDALALKAADVGVAMGIKGTDVAKEAAQAVLADDNYATLARGVFEGRHFFDNLRKGVNYYLAVKVGLIAIFLLPVLAGLPLPFSPIQIILLELFMDLAASAGFVAEPAEADIASRQPRSAAAVLIDTSAVRIILFKGGLLFAAVMAAYGWASWRELPPVAVQGCAFAAWMVGHVALAFISRSDRHWIVRHGLFTNPVMNLWAVAAIGFLLLTIYLPPLREALRFAPVAPADLIVSVTLALLLVAPAELRKAFVR</sequence>
<dbReference type="RefSeq" id="WP_123106156.1">
    <property type="nucleotide sequence ID" value="NZ_CP127527.1"/>
</dbReference>
<evidence type="ECO:0000256" key="9">
    <source>
        <dbReference type="SAM" id="Phobius"/>
    </source>
</evidence>
<dbReference type="Pfam" id="PF00689">
    <property type="entry name" value="Cation_ATPase_C"/>
    <property type="match status" value="1"/>
</dbReference>
<dbReference type="Gene3D" id="1.20.1110.10">
    <property type="entry name" value="Calcium-transporting ATPase, transmembrane domain"/>
    <property type="match status" value="1"/>
</dbReference>
<keyword evidence="5" id="KW-0067">ATP-binding</keyword>
<gene>
    <name evidence="11" type="ORF">EC580_14100</name>
</gene>
<evidence type="ECO:0000256" key="7">
    <source>
        <dbReference type="ARBA" id="ARBA00022989"/>
    </source>
</evidence>
<dbReference type="SUPFAM" id="SSF56784">
    <property type="entry name" value="HAD-like"/>
    <property type="match status" value="1"/>
</dbReference>
<dbReference type="GO" id="GO:1902600">
    <property type="term" value="P:proton transmembrane transport"/>
    <property type="evidence" value="ECO:0007669"/>
    <property type="project" value="TreeGrafter"/>
</dbReference>
<dbReference type="SUPFAM" id="SSF81653">
    <property type="entry name" value="Calcium ATPase, transduction domain A"/>
    <property type="match status" value="1"/>
</dbReference>
<dbReference type="InterPro" id="IPR001757">
    <property type="entry name" value="P_typ_ATPase"/>
</dbReference>
<evidence type="ECO:0000256" key="2">
    <source>
        <dbReference type="ARBA" id="ARBA00005675"/>
    </source>
</evidence>
<dbReference type="InterPro" id="IPR059000">
    <property type="entry name" value="ATPase_P-type_domA"/>
</dbReference>
<dbReference type="Pfam" id="PF00122">
    <property type="entry name" value="E1-E2_ATPase"/>
    <property type="match status" value="1"/>
</dbReference>
<feature type="transmembrane region" description="Helical" evidence="9">
    <location>
        <begin position="218"/>
        <end position="238"/>
    </location>
</feature>
<evidence type="ECO:0000313" key="11">
    <source>
        <dbReference type="EMBL" id="RNF57758.1"/>
    </source>
</evidence>
<evidence type="ECO:0000256" key="8">
    <source>
        <dbReference type="ARBA" id="ARBA00023136"/>
    </source>
</evidence>
<dbReference type="SFLD" id="SFLDG00002">
    <property type="entry name" value="C1.7:_P-type_atpase_like"/>
    <property type="match status" value="1"/>
</dbReference>
<name>A0A3M8QNN3_9PROT</name>
<dbReference type="InterPro" id="IPR018303">
    <property type="entry name" value="ATPase_P-typ_P_site"/>
</dbReference>
<dbReference type="InterPro" id="IPR004014">
    <property type="entry name" value="ATPase_P-typ_cation-transptr_N"/>
</dbReference>
<accession>A0A3M8QNN3</accession>
<dbReference type="EMBL" id="RIZI01000195">
    <property type="protein sequence ID" value="RNF57758.1"/>
    <property type="molecule type" value="Genomic_DNA"/>
</dbReference>
<dbReference type="Gene3D" id="3.40.50.1000">
    <property type="entry name" value="HAD superfamily/HAD-like"/>
    <property type="match status" value="1"/>
</dbReference>
<comment type="similarity">
    <text evidence="2">Belongs to the cation transport ATPase (P-type) (TC 3.A.3) family. Type IIA subfamily.</text>
</comment>
<evidence type="ECO:0000256" key="5">
    <source>
        <dbReference type="ARBA" id="ARBA00022840"/>
    </source>
</evidence>
<dbReference type="NCBIfam" id="TIGR01494">
    <property type="entry name" value="ATPase_P-type"/>
    <property type="match status" value="2"/>
</dbReference>
<dbReference type="SFLD" id="SFLDF00027">
    <property type="entry name" value="p-type_atpase"/>
    <property type="match status" value="1"/>
</dbReference>
<reference evidence="11" key="1">
    <citation type="submission" date="2018-10" db="EMBL/GenBank/DDBJ databases">
        <title>Acidithiobacillus sulfuriphilus sp. nov.: an extremely acidophilic sulfur-oxidizing chemolithotroph isolated from a neutral pH environment.</title>
        <authorList>
            <person name="Falagan C."/>
            <person name="Moya-Beltran A."/>
            <person name="Quatrini R."/>
            <person name="Johnson D.B."/>
        </authorList>
    </citation>
    <scope>NUCLEOTIDE SEQUENCE [LARGE SCALE GENOMIC DNA]</scope>
    <source>
        <strain evidence="11">CJ-2</strain>
    </source>
</reference>
<dbReference type="PANTHER" id="PTHR43294">
    <property type="entry name" value="SODIUM/POTASSIUM-TRANSPORTING ATPASE SUBUNIT ALPHA"/>
    <property type="match status" value="1"/>
</dbReference>
<dbReference type="GO" id="GO:0005886">
    <property type="term" value="C:plasma membrane"/>
    <property type="evidence" value="ECO:0007669"/>
    <property type="project" value="TreeGrafter"/>
</dbReference>
<feature type="transmembrane region" description="Helical" evidence="9">
    <location>
        <begin position="683"/>
        <end position="703"/>
    </location>
</feature>
<evidence type="ECO:0000256" key="4">
    <source>
        <dbReference type="ARBA" id="ARBA00022741"/>
    </source>
</evidence>
<dbReference type="InterPro" id="IPR023214">
    <property type="entry name" value="HAD_sf"/>
</dbReference>
<feature type="transmembrane region" description="Helical" evidence="9">
    <location>
        <begin position="709"/>
        <end position="729"/>
    </location>
</feature>
<dbReference type="GO" id="GO:0036376">
    <property type="term" value="P:sodium ion export across plasma membrane"/>
    <property type="evidence" value="ECO:0007669"/>
    <property type="project" value="TreeGrafter"/>
</dbReference>
<dbReference type="PANTHER" id="PTHR43294:SF20">
    <property type="entry name" value="P-TYPE ATPASE"/>
    <property type="match status" value="1"/>
</dbReference>
<dbReference type="OrthoDB" id="5496529at2"/>
<feature type="transmembrane region" description="Helical" evidence="9">
    <location>
        <begin position="635"/>
        <end position="655"/>
    </location>
</feature>
<dbReference type="GO" id="GO:0005391">
    <property type="term" value="F:P-type sodium:potassium-exchanging transporter activity"/>
    <property type="evidence" value="ECO:0007669"/>
    <property type="project" value="TreeGrafter"/>
</dbReference>
<feature type="transmembrane region" description="Helical" evidence="9">
    <location>
        <begin position="46"/>
        <end position="79"/>
    </location>
</feature>
<evidence type="ECO:0000256" key="1">
    <source>
        <dbReference type="ARBA" id="ARBA00004141"/>
    </source>
</evidence>